<organism evidence="2 3">
    <name type="scientific">Campylobacter californiensis</name>
    <dbReference type="NCBI Taxonomy" id="1032243"/>
    <lineage>
        <taxon>Bacteria</taxon>
        <taxon>Pseudomonadati</taxon>
        <taxon>Campylobacterota</taxon>
        <taxon>Epsilonproteobacteria</taxon>
        <taxon>Campylobacterales</taxon>
        <taxon>Campylobacteraceae</taxon>
        <taxon>Campylobacter</taxon>
    </lineage>
</organism>
<dbReference type="PANTHER" id="PTHR30087:SF1">
    <property type="entry name" value="HYPOTHETICAL CYTOSOLIC PROTEIN"/>
    <property type="match status" value="1"/>
</dbReference>
<dbReference type="Pfam" id="PF04463">
    <property type="entry name" value="2-thiour_desulf"/>
    <property type="match status" value="1"/>
</dbReference>
<sequence length="150" mass="16370">MEKILISACLLGQNCKYDGTNNSSDALNLKLAKLAQKYELIKICPEELGGLKTPREAAEILNDRVVTKFSGLDVTDGFIFGARVCLDLARLNECKIAVLKARSPSCGSDEIYDGNFTKTLIKGDGVCAKELKSGGIKIYSEENFDQLLDD</sequence>
<dbReference type="RefSeq" id="WP_170015483.1">
    <property type="nucleotide sequence ID" value="NZ_CP012545.1"/>
</dbReference>
<keyword evidence="3" id="KW-1185">Reference proteome</keyword>
<comment type="caution">
    <text evidence="2">The sequence shown here is derived from an EMBL/GenBank/DDBJ whole genome shotgun (WGS) entry which is preliminary data.</text>
</comment>
<dbReference type="Proteomes" id="UP000650616">
    <property type="component" value="Unassembled WGS sequence"/>
</dbReference>
<evidence type="ECO:0000313" key="1">
    <source>
        <dbReference type="EMBL" id="MBE2985638.1"/>
    </source>
</evidence>
<dbReference type="InterPro" id="IPR007553">
    <property type="entry name" value="2-thiour_desulf"/>
</dbReference>
<evidence type="ECO:0000313" key="4">
    <source>
        <dbReference type="Proteomes" id="UP001318760"/>
    </source>
</evidence>
<evidence type="ECO:0000313" key="3">
    <source>
        <dbReference type="Proteomes" id="UP000650616"/>
    </source>
</evidence>
<evidence type="ECO:0000313" key="2">
    <source>
        <dbReference type="EMBL" id="MBE3607533.1"/>
    </source>
</evidence>
<dbReference type="Proteomes" id="UP001318760">
    <property type="component" value="Unassembled WGS sequence"/>
</dbReference>
<dbReference type="PANTHER" id="PTHR30087">
    <property type="entry name" value="INNER MEMBRANE PROTEIN"/>
    <property type="match status" value="1"/>
</dbReference>
<dbReference type="EMBL" id="LIWG01000002">
    <property type="protein sequence ID" value="MBE3607533.1"/>
    <property type="molecule type" value="Genomic_DNA"/>
</dbReference>
<name>A0AAW3ZWA6_9BACT</name>
<protein>
    <submittedName>
        <fullName evidence="2">DUF523 domain-containing protein</fullName>
    </submittedName>
</protein>
<dbReference type="EMBL" id="JADBHS010000001">
    <property type="protein sequence ID" value="MBE2985638.1"/>
    <property type="molecule type" value="Genomic_DNA"/>
</dbReference>
<gene>
    <name evidence="1" type="ORF">CCAL12919_00615</name>
    <name evidence="2" type="ORF">CCAL9337_02160</name>
</gene>
<proteinExistence type="predicted"/>
<reference evidence="1 4" key="2">
    <citation type="submission" date="2020-10" db="EMBL/GenBank/DDBJ databases">
        <title>Campylobacter californiensis sp. nov. isolated from cattle and feral swine in California.</title>
        <authorList>
            <person name="Miller W.G."/>
        </authorList>
    </citation>
    <scope>NUCLEOTIDE SEQUENCE [LARGE SCALE GENOMIC DNA]</scope>
    <source>
        <strain evidence="1 4">RM12919</strain>
    </source>
</reference>
<accession>A0AAW3ZWA6</accession>
<dbReference type="AlphaFoldDB" id="A0AAW3ZWA6"/>
<reference evidence="2 3" key="1">
    <citation type="submission" date="2015-08" db="EMBL/GenBank/DDBJ databases">
        <title>Comparative genomics of the Campylobacter concisus group.</title>
        <authorList>
            <person name="Yee E."/>
            <person name="Chapman M.H."/>
            <person name="Huynh S."/>
            <person name="Bono J.L."/>
            <person name="On S.L."/>
            <person name="St Leger J."/>
            <person name="Foster G."/>
            <person name="Parker C.T."/>
            <person name="Miller W.G."/>
        </authorList>
    </citation>
    <scope>NUCLEOTIDE SEQUENCE [LARGE SCALE GENOMIC DNA]</scope>
    <source>
        <strain evidence="2 3">RM9337</strain>
    </source>
</reference>